<dbReference type="SUPFAM" id="SSF56935">
    <property type="entry name" value="Porins"/>
    <property type="match status" value="1"/>
</dbReference>
<evidence type="ECO:0000313" key="13">
    <source>
        <dbReference type="EMBL" id="RGK62729.1"/>
    </source>
</evidence>
<evidence type="ECO:0000256" key="10">
    <source>
        <dbReference type="SAM" id="SignalP"/>
    </source>
</evidence>
<dbReference type="Proteomes" id="UP000261210">
    <property type="component" value="Unassembled WGS sequence"/>
</dbReference>
<keyword evidence="4 8" id="KW-0812">Transmembrane</keyword>
<name>A0A3E4NFQ9_9BACE</name>
<comment type="similarity">
    <text evidence="8 9">Belongs to the TonB-dependent receptor family.</text>
</comment>
<evidence type="ECO:0000256" key="5">
    <source>
        <dbReference type="ARBA" id="ARBA00023077"/>
    </source>
</evidence>
<keyword evidence="5 9" id="KW-0798">TonB box</keyword>
<protein>
    <submittedName>
        <fullName evidence="13">TonB-dependent receptor</fullName>
    </submittedName>
</protein>
<comment type="subcellular location">
    <subcellularLocation>
        <location evidence="1 8">Cell outer membrane</location>
        <topology evidence="1 8">Multi-pass membrane protein</topology>
    </subcellularLocation>
</comment>
<dbReference type="InterPro" id="IPR039426">
    <property type="entry name" value="TonB-dep_rcpt-like"/>
</dbReference>
<dbReference type="Pfam" id="PF00593">
    <property type="entry name" value="TonB_dep_Rec_b-barrel"/>
    <property type="match status" value="1"/>
</dbReference>
<keyword evidence="13" id="KW-0675">Receptor</keyword>
<feature type="signal peptide" evidence="10">
    <location>
        <begin position="1"/>
        <end position="33"/>
    </location>
</feature>
<dbReference type="NCBIfam" id="TIGR04057">
    <property type="entry name" value="SusC_RagA_signa"/>
    <property type="match status" value="1"/>
</dbReference>
<evidence type="ECO:0000313" key="14">
    <source>
        <dbReference type="Proteomes" id="UP000261210"/>
    </source>
</evidence>
<feature type="domain" description="TonB-dependent receptor-like beta-barrel" evidence="11">
    <location>
        <begin position="437"/>
        <end position="1016"/>
    </location>
</feature>
<gene>
    <name evidence="13" type="ORF">DXD03_10595</name>
</gene>
<dbReference type="InterPro" id="IPR008969">
    <property type="entry name" value="CarboxyPept-like_regulatory"/>
</dbReference>
<evidence type="ECO:0000259" key="11">
    <source>
        <dbReference type="Pfam" id="PF00593"/>
    </source>
</evidence>
<dbReference type="EMBL" id="QSQU01000013">
    <property type="protein sequence ID" value="RGK62729.1"/>
    <property type="molecule type" value="Genomic_DNA"/>
</dbReference>
<evidence type="ECO:0000259" key="12">
    <source>
        <dbReference type="Pfam" id="PF07715"/>
    </source>
</evidence>
<dbReference type="PROSITE" id="PS52016">
    <property type="entry name" value="TONB_DEPENDENT_REC_3"/>
    <property type="match status" value="1"/>
</dbReference>
<dbReference type="Gene3D" id="2.60.40.1120">
    <property type="entry name" value="Carboxypeptidase-like, regulatory domain"/>
    <property type="match status" value="1"/>
</dbReference>
<dbReference type="Gene3D" id="2.170.130.10">
    <property type="entry name" value="TonB-dependent receptor, plug domain"/>
    <property type="match status" value="1"/>
</dbReference>
<evidence type="ECO:0000256" key="3">
    <source>
        <dbReference type="ARBA" id="ARBA00022452"/>
    </source>
</evidence>
<dbReference type="InterPro" id="IPR023996">
    <property type="entry name" value="TonB-dep_OMP_SusC/RagA"/>
</dbReference>
<dbReference type="SUPFAM" id="SSF49464">
    <property type="entry name" value="Carboxypeptidase regulatory domain-like"/>
    <property type="match status" value="1"/>
</dbReference>
<dbReference type="FunFam" id="2.170.130.10:FF:000008">
    <property type="entry name" value="SusC/RagA family TonB-linked outer membrane protein"/>
    <property type="match status" value="1"/>
</dbReference>
<evidence type="ECO:0000256" key="9">
    <source>
        <dbReference type="RuleBase" id="RU003357"/>
    </source>
</evidence>
<dbReference type="InterPro" id="IPR036942">
    <property type="entry name" value="Beta-barrel_TonB_sf"/>
</dbReference>
<dbReference type="GO" id="GO:0009279">
    <property type="term" value="C:cell outer membrane"/>
    <property type="evidence" value="ECO:0007669"/>
    <property type="project" value="UniProtKB-SubCell"/>
</dbReference>
<keyword evidence="2 8" id="KW-0813">Transport</keyword>
<dbReference type="InterPro" id="IPR037066">
    <property type="entry name" value="Plug_dom_sf"/>
</dbReference>
<sequence length="1060" mass="119095">MKHLIKKLEFKSCIRVTILTVLMSSFMINPAHAQRVKLSGMVISDTNSEPLIGVNVVVEGTQAGTITDFNGTYTIDVSKGETLVFSYVGFLTKKVKYNGRKTLDVRLSEDAKLIDEVVVVGYGTMKRSDLTGAVSSVTGDELKRTQATTLDQILQGRVSGVQVTQNSGAPGGGISVSIRGTNSFNGNEPLYVIDGVPIRGQATDNTNALSSINPSDIVSMEVLKDASATAIYGSRASNGVIMITTRRGEAGKTRVTYEGSFGVQTLPERLDVMNLTDFAKYRNRRAEVLGYGEIYEFKDVSLLGEGTNWQDEIIRNAPMHNHQLSISGGNDYGKYSVSLGYLDQDGIAIASGFRRITGRVNLDSKITNWFNVGVSATLGSRKQTNTIDNGGIIWTSLDMWPSIPVKNSDGSYGILPEAEGVYQPLYLNPVGDALNRENYNRETNFYGNVWGEITFLKDFRFRVEYGGGFNHYTRYWYNPTYDYGTWTQTAESQRQANNGSNYYFKQQLDYGQWRPNYNFNIMIAHEANENFYENLEASRINYLQNSVHELAAGDPQTAKNNSSRDSGSMESYLGRFNFNLLDKYLLTATLRADGSSRFGSSNRWGWFPSFALAWKVNREKFLSHVKWLDNLKLRLGWGLVGNQWIPSYSYGVSMNSSGTIWGTGYYEGNYANSDLKWERTKSYNIGLDFAALNNRIEFILEYYYKDTDNLLMCASLPDYITGNVTAPYVNVGALTNKGIEITLNTVNISKPHFTWKTSLMFSLNRNKVTKLYTSSSSIIGELKDGENTVTTKSIEGEPIGQFYGYEVLGIFQNEKDFYQLDSNGDYVLDANGNRIQVAIPEGKSIKEEEIWIGDYKFKDINGDGKINADDRTFIGNPEPKFTFGISNTFRYRDFDLNIFLNGVVGNKIYNYVRQRWCNPMANNNMLAEVNNLAVVQLIDPNGGHTLDNMYVSNPAATICRLTPNNANSNNRMSDKFVEDGSYLRIKNISLGYTFPKKIIKKWNIENFRLYVNVQNLLTITGYDGYDPEIGAYNYDVTLKGIDWVRYPSQHIYTIGANITF</sequence>
<dbReference type="Pfam" id="PF07715">
    <property type="entry name" value="Plug"/>
    <property type="match status" value="1"/>
</dbReference>
<accession>A0A3E4NFQ9</accession>
<keyword evidence="7 8" id="KW-0998">Cell outer membrane</keyword>
<evidence type="ECO:0000256" key="4">
    <source>
        <dbReference type="ARBA" id="ARBA00022692"/>
    </source>
</evidence>
<comment type="caution">
    <text evidence="13">The sequence shown here is derived from an EMBL/GenBank/DDBJ whole genome shotgun (WGS) entry which is preliminary data.</text>
</comment>
<feature type="chain" id="PRO_5017771226" evidence="10">
    <location>
        <begin position="34"/>
        <end position="1060"/>
    </location>
</feature>
<dbReference type="InterPro" id="IPR023997">
    <property type="entry name" value="TonB-dep_OMP_SusC/RagA_CS"/>
</dbReference>
<evidence type="ECO:0000256" key="1">
    <source>
        <dbReference type="ARBA" id="ARBA00004571"/>
    </source>
</evidence>
<evidence type="ECO:0000256" key="2">
    <source>
        <dbReference type="ARBA" id="ARBA00022448"/>
    </source>
</evidence>
<keyword evidence="10" id="KW-0732">Signal</keyword>
<evidence type="ECO:0000256" key="7">
    <source>
        <dbReference type="ARBA" id="ARBA00023237"/>
    </source>
</evidence>
<reference evidence="13 14" key="1">
    <citation type="submission" date="2018-08" db="EMBL/GenBank/DDBJ databases">
        <title>A genome reference for cultivated species of the human gut microbiota.</title>
        <authorList>
            <person name="Zou Y."/>
            <person name="Xue W."/>
            <person name="Luo G."/>
        </authorList>
    </citation>
    <scope>NUCLEOTIDE SEQUENCE [LARGE SCALE GENOMIC DNA]</scope>
    <source>
        <strain evidence="13 14">TF10-34</strain>
    </source>
</reference>
<feature type="domain" description="TonB-dependent receptor plug" evidence="12">
    <location>
        <begin position="127"/>
        <end position="240"/>
    </location>
</feature>
<keyword evidence="6 8" id="KW-0472">Membrane</keyword>
<evidence type="ECO:0000256" key="6">
    <source>
        <dbReference type="ARBA" id="ARBA00023136"/>
    </source>
</evidence>
<dbReference type="Gene3D" id="2.40.170.20">
    <property type="entry name" value="TonB-dependent receptor, beta-barrel domain"/>
    <property type="match status" value="1"/>
</dbReference>
<keyword evidence="3 8" id="KW-1134">Transmembrane beta strand</keyword>
<dbReference type="InterPro" id="IPR000531">
    <property type="entry name" value="Beta-barrel_TonB"/>
</dbReference>
<dbReference type="InterPro" id="IPR012910">
    <property type="entry name" value="Plug_dom"/>
</dbReference>
<dbReference type="AlphaFoldDB" id="A0A3E4NFQ9"/>
<proteinExistence type="inferred from homology"/>
<dbReference type="Pfam" id="PF13715">
    <property type="entry name" value="CarbopepD_reg_2"/>
    <property type="match status" value="1"/>
</dbReference>
<evidence type="ECO:0000256" key="8">
    <source>
        <dbReference type="PROSITE-ProRule" id="PRU01360"/>
    </source>
</evidence>
<dbReference type="NCBIfam" id="TIGR04056">
    <property type="entry name" value="OMP_RagA_SusC"/>
    <property type="match status" value="1"/>
</dbReference>
<organism evidence="13 14">
    <name type="scientific">Bacteroides xylanisolvens</name>
    <dbReference type="NCBI Taxonomy" id="371601"/>
    <lineage>
        <taxon>Bacteria</taxon>
        <taxon>Pseudomonadati</taxon>
        <taxon>Bacteroidota</taxon>
        <taxon>Bacteroidia</taxon>
        <taxon>Bacteroidales</taxon>
        <taxon>Bacteroidaceae</taxon>
        <taxon>Bacteroides</taxon>
    </lineage>
</organism>